<feature type="compositionally biased region" description="Gly residues" evidence="1">
    <location>
        <begin position="8"/>
        <end position="17"/>
    </location>
</feature>
<keyword evidence="3" id="KW-1185">Reference proteome</keyword>
<reference evidence="2 3" key="1">
    <citation type="submission" date="2020-08" db="EMBL/GenBank/DDBJ databases">
        <title>Genomic Encyclopedia of Type Strains, Phase IV (KMG-IV): sequencing the most valuable type-strain genomes for metagenomic binning, comparative biology and taxonomic classification.</title>
        <authorList>
            <person name="Goeker M."/>
        </authorList>
    </citation>
    <scope>NUCLEOTIDE SEQUENCE [LARGE SCALE GENOMIC DNA]</scope>
    <source>
        <strain evidence="2 3">DSM 102235</strain>
    </source>
</reference>
<dbReference type="AlphaFoldDB" id="A0A7W6DLZ7"/>
<dbReference type="Proteomes" id="UP000541426">
    <property type="component" value="Unassembled WGS sequence"/>
</dbReference>
<name>A0A7W6DLZ7_9RHOB</name>
<evidence type="ECO:0000256" key="1">
    <source>
        <dbReference type="SAM" id="MobiDB-lite"/>
    </source>
</evidence>
<evidence type="ECO:0000313" key="3">
    <source>
        <dbReference type="Proteomes" id="UP000541426"/>
    </source>
</evidence>
<dbReference type="RefSeq" id="WP_183965306.1">
    <property type="nucleotide sequence ID" value="NZ_BAABBZ010000018.1"/>
</dbReference>
<gene>
    <name evidence="2" type="ORF">GGQ68_001929</name>
</gene>
<sequence length="210" mass="22738">MFDTAPEGGWGNGGGTGWSVVDPQPIKQNAPYTFFLPSAAELAALRPGDRVQLGLAPDGFFEGAAERVWVRLEEVTAEGCTGTPEGEIPPGLSADNSLTFMPRHIWAVSEMRVDDLEEEMRYLAGAHMDPLILTGAADVGWLERRAPHAGKGAYPETGWYAFAEGSDGAGSLYHGPIGLLLNFEDRMMPLLRAPVGARLERWDGGWRRVA</sequence>
<organism evidence="2 3">
    <name type="scientific">Sagittula marina</name>
    <dbReference type="NCBI Taxonomy" id="943940"/>
    <lineage>
        <taxon>Bacteria</taxon>
        <taxon>Pseudomonadati</taxon>
        <taxon>Pseudomonadota</taxon>
        <taxon>Alphaproteobacteria</taxon>
        <taxon>Rhodobacterales</taxon>
        <taxon>Roseobacteraceae</taxon>
        <taxon>Sagittula</taxon>
    </lineage>
</organism>
<proteinExistence type="predicted"/>
<comment type="caution">
    <text evidence="2">The sequence shown here is derived from an EMBL/GenBank/DDBJ whole genome shotgun (WGS) entry which is preliminary data.</text>
</comment>
<dbReference type="EMBL" id="JACIEJ010000004">
    <property type="protein sequence ID" value="MBB3985596.1"/>
    <property type="molecule type" value="Genomic_DNA"/>
</dbReference>
<protein>
    <submittedName>
        <fullName evidence="2">Uncharacterized protein</fullName>
    </submittedName>
</protein>
<accession>A0A7W6DLZ7</accession>
<feature type="region of interest" description="Disordered" evidence="1">
    <location>
        <begin position="1"/>
        <end position="22"/>
    </location>
</feature>
<evidence type="ECO:0000313" key="2">
    <source>
        <dbReference type="EMBL" id="MBB3985596.1"/>
    </source>
</evidence>